<evidence type="ECO:0000256" key="5">
    <source>
        <dbReference type="ARBA" id="ARBA00022857"/>
    </source>
</evidence>
<dbReference type="InterPro" id="IPR051603">
    <property type="entry name" value="Zinc-ADH_QOR/CCCR"/>
</dbReference>
<comment type="similarity">
    <text evidence="2 8">Belongs to the zinc-containing alcohol dehydrogenase family. Quinone oxidoreductase subfamily.</text>
</comment>
<dbReference type="SMART" id="SM00829">
    <property type="entry name" value="PKS_ER"/>
    <property type="match status" value="1"/>
</dbReference>
<comment type="caution">
    <text evidence="10">The sequence shown here is derived from an EMBL/GenBank/DDBJ whole genome shotgun (WGS) entry which is preliminary data.</text>
</comment>
<dbReference type="Gene3D" id="3.90.180.10">
    <property type="entry name" value="Medium-chain alcohol dehydrogenases, catalytic domain"/>
    <property type="match status" value="1"/>
</dbReference>
<accession>A0A7X0ITV9</accession>
<dbReference type="InterPro" id="IPR013149">
    <property type="entry name" value="ADH-like_C"/>
</dbReference>
<evidence type="ECO:0000313" key="11">
    <source>
        <dbReference type="Proteomes" id="UP000565576"/>
    </source>
</evidence>
<proteinExistence type="inferred from homology"/>
<dbReference type="Proteomes" id="UP000565576">
    <property type="component" value="Unassembled WGS sequence"/>
</dbReference>
<evidence type="ECO:0000256" key="6">
    <source>
        <dbReference type="ARBA" id="ARBA00022884"/>
    </source>
</evidence>
<keyword evidence="8" id="KW-0862">Zinc</keyword>
<dbReference type="Pfam" id="PF00107">
    <property type="entry name" value="ADH_zinc_N"/>
    <property type="match status" value="1"/>
</dbReference>
<evidence type="ECO:0000256" key="8">
    <source>
        <dbReference type="RuleBase" id="RU364000"/>
    </source>
</evidence>
<sequence length="361" mass="38717">MKISGYLTIRSVSNSEAIQLKVIQFQKYSVSHGEQMFSETDVPAPVPGPHDVLVRVEAVSINPVDTKIRAGHVNVPEAVGTLGWDAAGTVVAGGAKTQIFKPGDEVFYAGTFTRNGANAELHLVDERIVGTKPSSLSFAEAAALPLTSLTAWQLLFDRLQVPIGKTFTSDSLLIVGGAGGVGSVLIQLARRLTGLTVIATASRPESRDWCTRMGAHHVIDHSRPLRQQIDALAVSPVTLIASLTHTEKHLPELVKIVAPHGKIGVIDDHDYLDAVPLKAKSISLHWEMVFTRPLFETADLIGQHRILNEVASLVDAGVLRTTMTRCLSPFSAQSLGEGHRLVESGTSLGKVVMSRTAQASL</sequence>
<dbReference type="InterPro" id="IPR020843">
    <property type="entry name" value="ER"/>
</dbReference>
<dbReference type="InterPro" id="IPR036291">
    <property type="entry name" value="NAD(P)-bd_dom_sf"/>
</dbReference>
<evidence type="ECO:0000313" key="10">
    <source>
        <dbReference type="EMBL" id="MBB6487098.1"/>
    </source>
</evidence>
<dbReference type="SUPFAM" id="SSF50129">
    <property type="entry name" value="GroES-like"/>
    <property type="match status" value="1"/>
</dbReference>
<dbReference type="Pfam" id="PF08240">
    <property type="entry name" value="ADH_N"/>
    <property type="match status" value="1"/>
</dbReference>
<dbReference type="NCBIfam" id="TIGR02817">
    <property type="entry name" value="adh_fam_1"/>
    <property type="match status" value="1"/>
</dbReference>
<reference evidence="10 11" key="1">
    <citation type="submission" date="2020-08" db="EMBL/GenBank/DDBJ databases">
        <title>Genomic Encyclopedia of Type Strains, Phase IV (KMG-V): Genome sequencing to study the core and pangenomes of soil and plant-associated prokaryotes.</title>
        <authorList>
            <person name="Whitman W."/>
        </authorList>
    </citation>
    <scope>NUCLEOTIDE SEQUENCE [LARGE SCALE GENOMIC DNA]</scope>
    <source>
        <strain evidence="10 11">SEMIA 4060</strain>
    </source>
</reference>
<evidence type="ECO:0000259" key="9">
    <source>
        <dbReference type="SMART" id="SM00829"/>
    </source>
</evidence>
<evidence type="ECO:0000256" key="4">
    <source>
        <dbReference type="ARBA" id="ARBA00022490"/>
    </source>
</evidence>
<name>A0A7X0ITV9_9HYPH</name>
<keyword evidence="8" id="KW-0560">Oxidoreductase</keyword>
<keyword evidence="4" id="KW-0963">Cytoplasm</keyword>
<dbReference type="GO" id="GO:0003723">
    <property type="term" value="F:RNA binding"/>
    <property type="evidence" value="ECO:0007669"/>
    <property type="project" value="UniProtKB-KW"/>
</dbReference>
<evidence type="ECO:0000256" key="1">
    <source>
        <dbReference type="ARBA" id="ARBA00004496"/>
    </source>
</evidence>
<dbReference type="InterPro" id="IPR002364">
    <property type="entry name" value="Quin_OxRdtase/zeta-crystal_CS"/>
</dbReference>
<dbReference type="EMBL" id="JACHBG010000011">
    <property type="protein sequence ID" value="MBB6487098.1"/>
    <property type="molecule type" value="Genomic_DNA"/>
</dbReference>
<evidence type="ECO:0000256" key="7">
    <source>
        <dbReference type="ARBA" id="ARBA00022990"/>
    </source>
</evidence>
<comment type="subcellular location">
    <subcellularLocation>
        <location evidence="1">Cytoplasm</location>
    </subcellularLocation>
</comment>
<dbReference type="CDD" id="cd08252">
    <property type="entry name" value="AL_MDR"/>
    <property type="match status" value="1"/>
</dbReference>
<dbReference type="SUPFAM" id="SSF51735">
    <property type="entry name" value="NAD(P)-binding Rossmann-fold domains"/>
    <property type="match status" value="1"/>
</dbReference>
<dbReference type="Gene3D" id="3.40.50.720">
    <property type="entry name" value="NAD(P)-binding Rossmann-like Domain"/>
    <property type="match status" value="1"/>
</dbReference>
<gene>
    <name evidence="10" type="ORF">GGD46_004398</name>
</gene>
<evidence type="ECO:0000256" key="3">
    <source>
        <dbReference type="ARBA" id="ARBA00011881"/>
    </source>
</evidence>
<dbReference type="PANTHER" id="PTHR44154">
    <property type="entry name" value="QUINONE OXIDOREDUCTASE"/>
    <property type="match status" value="1"/>
</dbReference>
<dbReference type="GO" id="GO:0008270">
    <property type="term" value="F:zinc ion binding"/>
    <property type="evidence" value="ECO:0007669"/>
    <property type="project" value="InterPro"/>
</dbReference>
<dbReference type="AlphaFoldDB" id="A0A7X0ITV9"/>
<dbReference type="InterPro" id="IPR013154">
    <property type="entry name" value="ADH-like_N"/>
</dbReference>
<keyword evidence="8" id="KW-0479">Metal-binding</keyword>
<protein>
    <recommendedName>
        <fullName evidence="8">Zinc-type alcohol dehydrogenase-like protein</fullName>
    </recommendedName>
</protein>
<dbReference type="InterPro" id="IPR011032">
    <property type="entry name" value="GroES-like_sf"/>
</dbReference>
<evidence type="ECO:0000256" key="2">
    <source>
        <dbReference type="ARBA" id="ARBA00010371"/>
    </source>
</evidence>
<organism evidence="10 11">
    <name type="scientific">Rhizobium lusitanum</name>
    <dbReference type="NCBI Taxonomy" id="293958"/>
    <lineage>
        <taxon>Bacteria</taxon>
        <taxon>Pseudomonadati</taxon>
        <taxon>Pseudomonadota</taxon>
        <taxon>Alphaproteobacteria</taxon>
        <taxon>Hyphomicrobiales</taxon>
        <taxon>Rhizobiaceae</taxon>
        <taxon>Rhizobium/Agrobacterium group</taxon>
        <taxon>Rhizobium</taxon>
    </lineage>
</organism>
<dbReference type="GO" id="GO:0005737">
    <property type="term" value="C:cytoplasm"/>
    <property type="evidence" value="ECO:0007669"/>
    <property type="project" value="UniProtKB-SubCell"/>
</dbReference>
<keyword evidence="7" id="KW-0007">Acetylation</keyword>
<dbReference type="GO" id="GO:0016491">
    <property type="term" value="F:oxidoreductase activity"/>
    <property type="evidence" value="ECO:0007669"/>
    <property type="project" value="UniProtKB-KW"/>
</dbReference>
<comment type="subunit">
    <text evidence="3">Homotetramer.</text>
</comment>
<keyword evidence="5" id="KW-0521">NADP</keyword>
<dbReference type="PROSITE" id="PS01162">
    <property type="entry name" value="QOR_ZETA_CRYSTAL"/>
    <property type="match status" value="1"/>
</dbReference>
<dbReference type="InterPro" id="IPR014182">
    <property type="entry name" value="ADH_Zn_typ-1"/>
</dbReference>
<feature type="domain" description="Enoyl reductase (ER)" evidence="9">
    <location>
        <begin position="29"/>
        <end position="353"/>
    </location>
</feature>
<dbReference type="PANTHER" id="PTHR44154:SF1">
    <property type="entry name" value="QUINONE OXIDOREDUCTASE"/>
    <property type="match status" value="1"/>
</dbReference>
<keyword evidence="6" id="KW-0694">RNA-binding</keyword>